<dbReference type="InterPro" id="IPR057258">
    <property type="entry name" value="Ribosomal_uS3"/>
</dbReference>
<evidence type="ECO:0000256" key="10">
    <source>
        <dbReference type="SAM" id="MobiDB-lite"/>
    </source>
</evidence>
<dbReference type="SUPFAM" id="SSF54814">
    <property type="entry name" value="Prokaryotic type KH domain (KH-domain type II)"/>
    <property type="match status" value="1"/>
</dbReference>
<proteinExistence type="inferred from homology"/>
<sequence>MGQKAHPIGNRLGIIKGWDSNWFGGNNYSDKLVEDEKIRKYIAARIAKGGISKVVIERTLKRITVTIHTARPGIVIGKGGQEVDRLKEELKKLTKKDVQINIFEIKRPELDAQLVGEGIAKQLEARISFRRAMKTTIASTMRMGAEGIKVMCSGRLGGAEMARTEQYKEGRIPLHTFRADIDYALAEALTTYGKIGVKVWICKGEVYGKRDLSPNIGQTAGVRGRDGAEAGGFAGGADRRAGGNDRRGGGNDRRGGDNRGGGQNRGGGPGANRGGGQNRGGGAGAGGFRGKK</sequence>
<dbReference type="PANTHER" id="PTHR11760">
    <property type="entry name" value="30S/40S RIBOSOMAL PROTEIN S3"/>
    <property type="match status" value="1"/>
</dbReference>
<evidence type="ECO:0000256" key="1">
    <source>
        <dbReference type="ARBA" id="ARBA00010761"/>
    </source>
</evidence>
<dbReference type="NCBIfam" id="TIGR01009">
    <property type="entry name" value="rpsC_bact"/>
    <property type="match status" value="1"/>
</dbReference>
<reference evidence="13" key="1">
    <citation type="journal article" date="2019" name="Int. J. Syst. Evol. Microbiol.">
        <title>The Global Catalogue of Microorganisms (GCM) 10K type strain sequencing project: providing services to taxonomists for standard genome sequencing and annotation.</title>
        <authorList>
            <consortium name="The Broad Institute Genomics Platform"/>
            <consortium name="The Broad Institute Genome Sequencing Center for Infectious Disease"/>
            <person name="Wu L."/>
            <person name="Ma J."/>
        </authorList>
    </citation>
    <scope>NUCLEOTIDE SEQUENCE [LARGE SCALE GENOMIC DNA]</scope>
    <source>
        <strain evidence="13">KCTC 42217</strain>
    </source>
</reference>
<dbReference type="HAMAP" id="MF_01309_B">
    <property type="entry name" value="Ribosomal_uS3_B"/>
    <property type="match status" value="1"/>
</dbReference>
<dbReference type="InterPro" id="IPR001351">
    <property type="entry name" value="Ribosomal_uS3_C"/>
</dbReference>
<dbReference type="InterPro" id="IPR009019">
    <property type="entry name" value="KH_sf_prok-type"/>
</dbReference>
<keyword evidence="4 8" id="KW-0689">Ribosomal protein</keyword>
<dbReference type="RefSeq" id="WP_255903621.1">
    <property type="nucleotide sequence ID" value="NZ_JAFMZO010000003.1"/>
</dbReference>
<feature type="region of interest" description="Disordered" evidence="10">
    <location>
        <begin position="213"/>
        <end position="292"/>
    </location>
</feature>
<evidence type="ECO:0000256" key="5">
    <source>
        <dbReference type="ARBA" id="ARBA00023274"/>
    </source>
</evidence>
<evidence type="ECO:0000313" key="12">
    <source>
        <dbReference type="EMBL" id="MFD2162431.1"/>
    </source>
</evidence>
<evidence type="ECO:0000256" key="4">
    <source>
        <dbReference type="ARBA" id="ARBA00022980"/>
    </source>
</evidence>
<protein>
    <recommendedName>
        <fullName evidence="7 8">Small ribosomal subunit protein uS3</fullName>
    </recommendedName>
</protein>
<evidence type="ECO:0000313" key="13">
    <source>
        <dbReference type="Proteomes" id="UP001597387"/>
    </source>
</evidence>
<comment type="function">
    <text evidence="6 8">Binds the lower part of the 30S subunit head. Binds mRNA in the 70S ribosome, positioning it for translation.</text>
</comment>
<dbReference type="SUPFAM" id="SSF54821">
    <property type="entry name" value="Ribosomal protein S3 C-terminal domain"/>
    <property type="match status" value="1"/>
</dbReference>
<dbReference type="PROSITE" id="PS50823">
    <property type="entry name" value="KH_TYPE_2"/>
    <property type="match status" value="1"/>
</dbReference>
<dbReference type="SMART" id="SM00322">
    <property type="entry name" value="KH"/>
    <property type="match status" value="1"/>
</dbReference>
<evidence type="ECO:0000256" key="3">
    <source>
        <dbReference type="ARBA" id="ARBA00022884"/>
    </source>
</evidence>
<evidence type="ECO:0000259" key="11">
    <source>
        <dbReference type="PROSITE" id="PS50823"/>
    </source>
</evidence>
<evidence type="ECO:0000256" key="8">
    <source>
        <dbReference type="HAMAP-Rule" id="MF_01309"/>
    </source>
</evidence>
<gene>
    <name evidence="8 12" type="primary">rpsC</name>
    <name evidence="12" type="ORF">ACFSJU_08500</name>
</gene>
<dbReference type="Pfam" id="PF00189">
    <property type="entry name" value="Ribosomal_S3_C"/>
    <property type="match status" value="1"/>
</dbReference>
<comment type="similarity">
    <text evidence="1 8 9">Belongs to the universal ribosomal protein uS3 family.</text>
</comment>
<dbReference type="EMBL" id="JBHUHZ010000001">
    <property type="protein sequence ID" value="MFD2162431.1"/>
    <property type="molecule type" value="Genomic_DNA"/>
</dbReference>
<name>A0ABW4ZKS8_9SPHI</name>
<keyword evidence="5 8" id="KW-0687">Ribonucleoprotein</keyword>
<dbReference type="InterPro" id="IPR004087">
    <property type="entry name" value="KH_dom"/>
</dbReference>
<keyword evidence="13" id="KW-1185">Reference proteome</keyword>
<dbReference type="GO" id="GO:0005840">
    <property type="term" value="C:ribosome"/>
    <property type="evidence" value="ECO:0007669"/>
    <property type="project" value="UniProtKB-KW"/>
</dbReference>
<organism evidence="12 13">
    <name type="scientific">Paradesertivirga mongoliensis</name>
    <dbReference type="NCBI Taxonomy" id="2100740"/>
    <lineage>
        <taxon>Bacteria</taxon>
        <taxon>Pseudomonadati</taxon>
        <taxon>Bacteroidota</taxon>
        <taxon>Sphingobacteriia</taxon>
        <taxon>Sphingobacteriales</taxon>
        <taxon>Sphingobacteriaceae</taxon>
        <taxon>Paradesertivirga</taxon>
    </lineage>
</organism>
<comment type="caution">
    <text evidence="12">The sequence shown here is derived from an EMBL/GenBank/DDBJ whole genome shotgun (WGS) entry which is preliminary data.</text>
</comment>
<dbReference type="Gene3D" id="3.30.1140.32">
    <property type="entry name" value="Ribosomal protein S3, C-terminal domain"/>
    <property type="match status" value="1"/>
</dbReference>
<evidence type="ECO:0000256" key="6">
    <source>
        <dbReference type="ARBA" id="ARBA00024998"/>
    </source>
</evidence>
<feature type="compositionally biased region" description="Basic and acidic residues" evidence="10">
    <location>
        <begin position="237"/>
        <end position="257"/>
    </location>
</feature>
<dbReference type="Gene3D" id="3.30.300.20">
    <property type="match status" value="1"/>
</dbReference>
<evidence type="ECO:0000256" key="9">
    <source>
        <dbReference type="RuleBase" id="RU003624"/>
    </source>
</evidence>
<dbReference type="Pfam" id="PF07650">
    <property type="entry name" value="KH_2"/>
    <property type="match status" value="1"/>
</dbReference>
<dbReference type="PANTHER" id="PTHR11760:SF19">
    <property type="entry name" value="SMALL RIBOSOMAL SUBUNIT PROTEIN US3C"/>
    <property type="match status" value="1"/>
</dbReference>
<dbReference type="PROSITE" id="PS00548">
    <property type="entry name" value="RIBOSOMAL_S3"/>
    <property type="match status" value="1"/>
</dbReference>
<evidence type="ECO:0000256" key="7">
    <source>
        <dbReference type="ARBA" id="ARBA00035257"/>
    </source>
</evidence>
<feature type="domain" description="KH type-2" evidence="11">
    <location>
        <begin position="38"/>
        <end position="106"/>
    </location>
</feature>
<dbReference type="InterPro" id="IPR036419">
    <property type="entry name" value="Ribosomal_S3_C_sf"/>
</dbReference>
<feature type="compositionally biased region" description="Gly residues" evidence="10">
    <location>
        <begin position="258"/>
        <end position="292"/>
    </location>
</feature>
<dbReference type="InterPro" id="IPR004044">
    <property type="entry name" value="KH_dom_type_2"/>
</dbReference>
<keyword evidence="3 8" id="KW-0694">RNA-binding</keyword>
<dbReference type="Proteomes" id="UP001597387">
    <property type="component" value="Unassembled WGS sequence"/>
</dbReference>
<dbReference type="InterPro" id="IPR005704">
    <property type="entry name" value="Ribosomal_uS3_bac-typ"/>
</dbReference>
<dbReference type="InterPro" id="IPR015946">
    <property type="entry name" value="KH_dom-like_a/b"/>
</dbReference>
<keyword evidence="2 8" id="KW-0699">rRNA-binding</keyword>
<comment type="subunit">
    <text evidence="8">Part of the 30S ribosomal subunit. Forms a tight complex with proteins S10 and S14.</text>
</comment>
<dbReference type="InterPro" id="IPR018280">
    <property type="entry name" value="Ribosomal_uS3_CS"/>
</dbReference>
<accession>A0ABW4ZKS8</accession>
<evidence type="ECO:0000256" key="2">
    <source>
        <dbReference type="ARBA" id="ARBA00022730"/>
    </source>
</evidence>
<dbReference type="CDD" id="cd02412">
    <property type="entry name" value="KH-II_30S_S3"/>
    <property type="match status" value="1"/>
</dbReference>